<evidence type="ECO:0008006" key="3">
    <source>
        <dbReference type="Google" id="ProtNLM"/>
    </source>
</evidence>
<dbReference type="EMBL" id="CP074402">
    <property type="protein sequence ID" value="QVJ00670.1"/>
    <property type="molecule type" value="Genomic_DNA"/>
</dbReference>
<gene>
    <name evidence="1" type="ORF">KGD82_19100</name>
</gene>
<protein>
    <recommendedName>
        <fullName evidence="3">TetR family transcriptional regulator</fullName>
    </recommendedName>
</protein>
<proteinExistence type="predicted"/>
<dbReference type="AlphaFoldDB" id="A0A975L7R8"/>
<reference evidence="1" key="1">
    <citation type="submission" date="2021-05" db="EMBL/GenBank/DDBJ databases">
        <authorList>
            <person name="Kaiqin L."/>
            <person name="Jian G."/>
        </authorList>
    </citation>
    <scope>NUCLEOTIDE SEQUENCE</scope>
    <source>
        <strain evidence="1">HDS5</strain>
    </source>
</reference>
<accession>A0A975L7R8</accession>
<evidence type="ECO:0000313" key="2">
    <source>
        <dbReference type="Proteomes" id="UP000682416"/>
    </source>
</evidence>
<dbReference type="Proteomes" id="UP000682416">
    <property type="component" value="Chromosome"/>
</dbReference>
<name>A0A975L7R8_9ACTN</name>
<dbReference type="KEGG" id="nec:KGD82_19100"/>
<evidence type="ECO:0000313" key="1">
    <source>
        <dbReference type="EMBL" id="QVJ00670.1"/>
    </source>
</evidence>
<organism evidence="1 2">
    <name type="scientific">Nocardiopsis eucommiae</name>
    <dbReference type="NCBI Taxonomy" id="2831970"/>
    <lineage>
        <taxon>Bacteria</taxon>
        <taxon>Bacillati</taxon>
        <taxon>Actinomycetota</taxon>
        <taxon>Actinomycetes</taxon>
        <taxon>Streptosporangiales</taxon>
        <taxon>Nocardiopsidaceae</taxon>
        <taxon>Nocardiopsis</taxon>
    </lineage>
</organism>
<sequence>MEESLTAAEACDDAVEVIDLTARGTRLTHEKHWHVVFELFYRHPPGEPSVRAVLDRGDRDYVHALGRVADQLVRLDALAEDVTPAQALDVLWFYLGPHAWLTLVGERGWSFDDAQCWIARGARQALLKRK</sequence>
<keyword evidence="2" id="KW-1185">Reference proteome</keyword>